<sequence length="255" mass="28270">MGLTQGFSTLNARRPREESCVHLSERNGVRSLHLGNSMVQSAMRLTVPNQLELAYTRCMMGFMLFHPHPENILMIGLGGGSLAKFVYHRLSRTKTTVVEINPQVIAAARNYFSVPPDDERLQVVIGEGGEYIAGHPASADVLMVDGFDDGCQVASLCTQDFYNHAHAVLKRSGLLVVNLLSRDKSCQNYLSRIKTSFSGHVSTLAADPPGNLIAFAFRQNPGKRVWAALPERAKKLENEFALPFTEFARKLERPK</sequence>
<dbReference type="GO" id="GO:0006596">
    <property type="term" value="P:polyamine biosynthetic process"/>
    <property type="evidence" value="ECO:0007669"/>
    <property type="project" value="UniProtKB-UniRule"/>
</dbReference>
<accession>A0A1H7P2A7</accession>
<dbReference type="Gene3D" id="3.40.50.150">
    <property type="entry name" value="Vaccinia Virus protein VP39"/>
    <property type="match status" value="1"/>
</dbReference>
<keyword evidence="2 4" id="KW-0808">Transferase</keyword>
<dbReference type="NCBIfam" id="NF037959">
    <property type="entry name" value="MFS_SpdSyn"/>
    <property type="match status" value="1"/>
</dbReference>
<dbReference type="NCBIfam" id="NF003380">
    <property type="entry name" value="PRK04457.1"/>
    <property type="match status" value="1"/>
</dbReference>
<evidence type="ECO:0000256" key="2">
    <source>
        <dbReference type="ARBA" id="ARBA00022679"/>
    </source>
</evidence>
<evidence type="ECO:0000259" key="5">
    <source>
        <dbReference type="PROSITE" id="PS51006"/>
    </source>
</evidence>
<dbReference type="RefSeq" id="WP_090828946.1">
    <property type="nucleotide sequence ID" value="NZ_FOBH01000008.1"/>
</dbReference>
<dbReference type="GO" id="GO:0016740">
    <property type="term" value="F:transferase activity"/>
    <property type="evidence" value="ECO:0007669"/>
    <property type="project" value="UniProtKB-UniRule"/>
</dbReference>
<evidence type="ECO:0000313" key="6">
    <source>
        <dbReference type="EMBL" id="SEL29448.1"/>
    </source>
</evidence>
<evidence type="ECO:0000256" key="1">
    <source>
        <dbReference type="ARBA" id="ARBA00007867"/>
    </source>
</evidence>
<comment type="similarity">
    <text evidence="1">Belongs to the spermidine/spermine synthase family.</text>
</comment>
<dbReference type="PANTHER" id="PTHR43317:SF1">
    <property type="entry name" value="THERMOSPERMINE SYNTHASE ACAULIS5"/>
    <property type="match status" value="1"/>
</dbReference>
<proteinExistence type="inferred from homology"/>
<dbReference type="Proteomes" id="UP000198620">
    <property type="component" value="Unassembled WGS sequence"/>
</dbReference>
<dbReference type="STRING" id="1233.SAMN05216387_10818"/>
<organism evidence="6 7">
    <name type="scientific">Nitrosovibrio tenuis</name>
    <dbReference type="NCBI Taxonomy" id="1233"/>
    <lineage>
        <taxon>Bacteria</taxon>
        <taxon>Pseudomonadati</taxon>
        <taxon>Pseudomonadota</taxon>
        <taxon>Betaproteobacteria</taxon>
        <taxon>Nitrosomonadales</taxon>
        <taxon>Nitrosomonadaceae</taxon>
        <taxon>Nitrosovibrio</taxon>
    </lineage>
</organism>
<dbReference type="AlphaFoldDB" id="A0A1H7P2A7"/>
<dbReference type="InterPro" id="IPR029063">
    <property type="entry name" value="SAM-dependent_MTases_sf"/>
</dbReference>
<feature type="active site" description="Proton acceptor" evidence="4">
    <location>
        <position position="145"/>
    </location>
</feature>
<dbReference type="Pfam" id="PF01564">
    <property type="entry name" value="Spermine_synth"/>
    <property type="match status" value="1"/>
</dbReference>
<protein>
    <submittedName>
        <fullName evidence="6">Spermidine synthase</fullName>
    </submittedName>
</protein>
<dbReference type="PROSITE" id="PS51006">
    <property type="entry name" value="PABS_2"/>
    <property type="match status" value="1"/>
</dbReference>
<evidence type="ECO:0000256" key="4">
    <source>
        <dbReference type="PROSITE-ProRule" id="PRU00354"/>
    </source>
</evidence>
<dbReference type="EMBL" id="FOBH01000008">
    <property type="protein sequence ID" value="SEL29448.1"/>
    <property type="molecule type" value="Genomic_DNA"/>
</dbReference>
<keyword evidence="7" id="KW-1185">Reference proteome</keyword>
<dbReference type="PANTHER" id="PTHR43317">
    <property type="entry name" value="THERMOSPERMINE SYNTHASE ACAULIS5"/>
    <property type="match status" value="1"/>
</dbReference>
<gene>
    <name evidence="6" type="ORF">SAMN05216387_10818</name>
</gene>
<keyword evidence="3 4" id="KW-0620">Polyamine biosynthesis</keyword>
<evidence type="ECO:0000256" key="3">
    <source>
        <dbReference type="ARBA" id="ARBA00023115"/>
    </source>
</evidence>
<dbReference type="SUPFAM" id="SSF53335">
    <property type="entry name" value="S-adenosyl-L-methionine-dependent methyltransferases"/>
    <property type="match status" value="1"/>
</dbReference>
<dbReference type="InterPro" id="IPR030374">
    <property type="entry name" value="PABS"/>
</dbReference>
<evidence type="ECO:0000313" key="7">
    <source>
        <dbReference type="Proteomes" id="UP000198620"/>
    </source>
</evidence>
<reference evidence="6 7" key="1">
    <citation type="submission" date="2016-10" db="EMBL/GenBank/DDBJ databases">
        <authorList>
            <person name="de Groot N.N."/>
        </authorList>
    </citation>
    <scope>NUCLEOTIDE SEQUENCE [LARGE SCALE GENOMIC DNA]</scope>
    <source>
        <strain evidence="6 7">Nv1</strain>
    </source>
</reference>
<feature type="domain" description="PABS" evidence="5">
    <location>
        <begin position="1"/>
        <end position="222"/>
    </location>
</feature>
<name>A0A1H7P2A7_9PROT</name>
<dbReference type="OrthoDB" id="117774at2"/>